<dbReference type="PANTHER" id="PTHR12149">
    <property type="entry name" value="FRUCTOSAMINE 3 KINASE-RELATED PROTEIN"/>
    <property type="match status" value="1"/>
</dbReference>
<evidence type="ECO:0000256" key="1">
    <source>
        <dbReference type="ARBA" id="ARBA00011961"/>
    </source>
</evidence>
<gene>
    <name evidence="3" type="ORF">FJTKL_06250</name>
</gene>
<proteinExistence type="predicted"/>
<dbReference type="InterPro" id="IPR016477">
    <property type="entry name" value="Fructo-/Ketosamine-3-kinase"/>
</dbReference>
<name>A0ABR4DQQ6_9PEZI</name>
<accession>A0ABR4DQQ6</accession>
<organism evidence="3 4">
    <name type="scientific">Diaporthe vaccinii</name>
    <dbReference type="NCBI Taxonomy" id="105482"/>
    <lineage>
        <taxon>Eukaryota</taxon>
        <taxon>Fungi</taxon>
        <taxon>Dikarya</taxon>
        <taxon>Ascomycota</taxon>
        <taxon>Pezizomycotina</taxon>
        <taxon>Sordariomycetes</taxon>
        <taxon>Sordariomycetidae</taxon>
        <taxon>Diaporthales</taxon>
        <taxon>Diaporthaceae</taxon>
        <taxon>Diaporthe</taxon>
        <taxon>Diaporthe eres species complex</taxon>
    </lineage>
</organism>
<evidence type="ECO:0000256" key="2">
    <source>
        <dbReference type="ARBA" id="ARBA00048655"/>
    </source>
</evidence>
<reference evidence="3 4" key="1">
    <citation type="submission" date="2024-03" db="EMBL/GenBank/DDBJ databases">
        <title>A high-quality draft genome sequence of Diaporthe vaccinii, a causative agent of upright dieback and viscid rot disease in cranberry plants.</title>
        <authorList>
            <person name="Sarrasin M."/>
            <person name="Lang B.F."/>
            <person name="Burger G."/>
        </authorList>
    </citation>
    <scope>NUCLEOTIDE SEQUENCE [LARGE SCALE GENOMIC DNA]</scope>
    <source>
        <strain evidence="3 4">IS7</strain>
    </source>
</reference>
<dbReference type="Proteomes" id="UP001600888">
    <property type="component" value="Unassembled WGS sequence"/>
</dbReference>
<dbReference type="SUPFAM" id="SSF56112">
    <property type="entry name" value="Protein kinase-like (PK-like)"/>
    <property type="match status" value="1"/>
</dbReference>
<evidence type="ECO:0000313" key="3">
    <source>
        <dbReference type="EMBL" id="KAL2272665.1"/>
    </source>
</evidence>
<dbReference type="InterPro" id="IPR011009">
    <property type="entry name" value="Kinase-like_dom_sf"/>
</dbReference>
<dbReference type="Pfam" id="PF03881">
    <property type="entry name" value="Fructosamin_kin"/>
    <property type="match status" value="1"/>
</dbReference>
<dbReference type="Gene3D" id="3.90.1200.10">
    <property type="match status" value="1"/>
</dbReference>
<comment type="catalytic activity">
    <reaction evidence="2">
        <text>N(6)-D-ribulosyl-L-lysyl-[protein] + ATP = N(6)-(3-O-phospho-D-ribulosyl)-L-lysyl-[protein] + ADP + H(+)</text>
        <dbReference type="Rhea" id="RHEA:48432"/>
        <dbReference type="Rhea" id="RHEA-COMP:12103"/>
        <dbReference type="Rhea" id="RHEA-COMP:12104"/>
        <dbReference type="ChEBI" id="CHEBI:15378"/>
        <dbReference type="ChEBI" id="CHEBI:30616"/>
        <dbReference type="ChEBI" id="CHEBI:90418"/>
        <dbReference type="ChEBI" id="CHEBI:90420"/>
        <dbReference type="ChEBI" id="CHEBI:456216"/>
        <dbReference type="EC" id="2.7.1.172"/>
    </reaction>
    <physiologicalReaction direction="left-to-right" evidence="2">
        <dbReference type="Rhea" id="RHEA:48433"/>
    </physiologicalReaction>
</comment>
<evidence type="ECO:0000313" key="4">
    <source>
        <dbReference type="Proteomes" id="UP001600888"/>
    </source>
</evidence>
<dbReference type="PANTHER" id="PTHR12149:SF8">
    <property type="entry name" value="PROTEIN-RIBULOSAMINE 3-KINASE"/>
    <property type="match status" value="1"/>
</dbReference>
<dbReference type="EMBL" id="JBAWTH010000222">
    <property type="protein sequence ID" value="KAL2272665.1"/>
    <property type="molecule type" value="Genomic_DNA"/>
</dbReference>
<sequence length="378" mass="42200">MSTDTIMTGSTLSATMAVPPVISYQQSLDDIEGDFPMDAAVISLFPPGSVVLSAESYGSSAWTQTGCITVELPDGDIKKYFMKLALRDHGMKMLRGECTAISTIDALCPGMVPKPLGWGKFNVGFPETYFFIEDFKEMELGLPDPVKLARRAVQLHSNKSPNGMFGFDVTTFNGKVNHVTDWEPSWTKFFTRLLSNTLRIDEEANGPWPELAAAAEQVLSVVCPRLLDVLQDGAEHINPSLIHADLWAGNTGTDEETGDVIFYDCGSYYAHNEMELGMWRRDAAQYLGQRYLQEYQQLYPPAEPRAEFDDRNRLYCLQYLINYSVGHPAALSRHTALNDMAYLCEKYAPLDGLPRYDPQKDPSIRKEVDISADNASIC</sequence>
<protein>
    <recommendedName>
        <fullName evidence="1">protein-ribulosamine 3-kinase</fullName>
        <ecNumber evidence="1">2.7.1.172</ecNumber>
    </recommendedName>
</protein>
<keyword evidence="4" id="KW-1185">Reference proteome</keyword>
<dbReference type="EC" id="2.7.1.172" evidence="1"/>
<comment type="caution">
    <text evidence="3">The sequence shown here is derived from an EMBL/GenBank/DDBJ whole genome shotgun (WGS) entry which is preliminary data.</text>
</comment>